<protein>
    <submittedName>
        <fullName evidence="7">Superfamily II DNA/RNA helicase</fullName>
    </submittedName>
</protein>
<dbReference type="InterPro" id="IPR000330">
    <property type="entry name" value="SNF2_N"/>
</dbReference>
<evidence type="ECO:0000256" key="2">
    <source>
        <dbReference type="ARBA" id="ARBA00022801"/>
    </source>
</evidence>
<evidence type="ECO:0000256" key="4">
    <source>
        <dbReference type="ARBA" id="ARBA00022840"/>
    </source>
</evidence>
<comment type="caution">
    <text evidence="7">The sequence shown here is derived from an EMBL/GenBank/DDBJ whole genome shotgun (WGS) entry which is preliminary data.</text>
</comment>
<keyword evidence="3 7" id="KW-0347">Helicase</keyword>
<feature type="domain" description="Helicase ATP-binding" evidence="5">
    <location>
        <begin position="69"/>
        <end position="223"/>
    </location>
</feature>
<accession>A0A2T5GEW2</accession>
<dbReference type="Pfam" id="PF00176">
    <property type="entry name" value="SNF2-rel_dom"/>
    <property type="match status" value="1"/>
</dbReference>
<keyword evidence="1" id="KW-0547">Nucleotide-binding</keyword>
<dbReference type="InterPro" id="IPR057342">
    <property type="entry name" value="DEXDc_RapA"/>
</dbReference>
<dbReference type="GO" id="GO:0004386">
    <property type="term" value="F:helicase activity"/>
    <property type="evidence" value="ECO:0007669"/>
    <property type="project" value="UniProtKB-KW"/>
</dbReference>
<dbReference type="Gene3D" id="3.40.50.300">
    <property type="entry name" value="P-loop containing nucleotide triphosphate hydrolases"/>
    <property type="match status" value="1"/>
</dbReference>
<dbReference type="EMBL" id="PEBV01000002">
    <property type="protein sequence ID" value="PTQ54705.1"/>
    <property type="molecule type" value="Genomic_DNA"/>
</dbReference>
<name>A0A2T5GEW2_HYDSH</name>
<feature type="domain" description="Helicase C-terminal" evidence="6">
    <location>
        <begin position="363"/>
        <end position="508"/>
    </location>
</feature>
<dbReference type="InterPro" id="IPR038718">
    <property type="entry name" value="SNF2-like_sf"/>
</dbReference>
<keyword evidence="4" id="KW-0067">ATP-binding</keyword>
<dbReference type="PROSITE" id="PS51192">
    <property type="entry name" value="HELICASE_ATP_BIND_1"/>
    <property type="match status" value="1"/>
</dbReference>
<evidence type="ECO:0000256" key="3">
    <source>
        <dbReference type="ARBA" id="ARBA00022806"/>
    </source>
</evidence>
<reference evidence="7 8" key="1">
    <citation type="submission" date="2017-08" db="EMBL/GenBank/DDBJ databases">
        <title>Burning lignite coal seam in the remote Altai Mountains harbors a hydrogen-driven thermophilic microbial community.</title>
        <authorList>
            <person name="Kadnikov V.V."/>
            <person name="Mardanov A.V."/>
            <person name="Ivasenko D."/>
            <person name="Beletsky A.V."/>
            <person name="Karnachuk O.V."/>
            <person name="Ravin N.V."/>
        </authorList>
    </citation>
    <scope>NUCLEOTIDE SEQUENCE [LARGE SCALE GENOMIC DNA]</scope>
    <source>
        <strain evidence="7">AL33</strain>
    </source>
</reference>
<dbReference type="SMART" id="SM00487">
    <property type="entry name" value="DEXDc"/>
    <property type="match status" value="1"/>
</dbReference>
<keyword evidence="2" id="KW-0378">Hydrolase</keyword>
<evidence type="ECO:0000259" key="6">
    <source>
        <dbReference type="PROSITE" id="PS51194"/>
    </source>
</evidence>
<gene>
    <name evidence="7" type="ORF">HSCHL_2296</name>
</gene>
<dbReference type="GO" id="GO:0016787">
    <property type="term" value="F:hydrolase activity"/>
    <property type="evidence" value="ECO:0007669"/>
    <property type="project" value="UniProtKB-KW"/>
</dbReference>
<dbReference type="InterPro" id="IPR049730">
    <property type="entry name" value="SNF2/RAD54-like_C"/>
</dbReference>
<dbReference type="AlphaFoldDB" id="A0A2T5GEW2"/>
<dbReference type="InterPro" id="IPR001650">
    <property type="entry name" value="Helicase_C-like"/>
</dbReference>
<evidence type="ECO:0000313" key="7">
    <source>
        <dbReference type="EMBL" id="PTQ54705.1"/>
    </source>
</evidence>
<dbReference type="CDD" id="cd18793">
    <property type="entry name" value="SF2_C_SNF"/>
    <property type="match status" value="1"/>
</dbReference>
<dbReference type="Gene3D" id="3.40.50.10810">
    <property type="entry name" value="Tandem AAA-ATPase domain"/>
    <property type="match status" value="1"/>
</dbReference>
<dbReference type="Proteomes" id="UP000244180">
    <property type="component" value="Unassembled WGS sequence"/>
</dbReference>
<dbReference type="InterPro" id="IPR027417">
    <property type="entry name" value="P-loop_NTPase"/>
</dbReference>
<dbReference type="SMART" id="SM00490">
    <property type="entry name" value="HELICc"/>
    <property type="match status" value="1"/>
</dbReference>
<dbReference type="PANTHER" id="PTHR10799">
    <property type="entry name" value="SNF2/RAD54 HELICASE FAMILY"/>
    <property type="match status" value="1"/>
</dbReference>
<evidence type="ECO:0000313" key="8">
    <source>
        <dbReference type="Proteomes" id="UP000244180"/>
    </source>
</evidence>
<dbReference type="GO" id="GO:0005524">
    <property type="term" value="F:ATP binding"/>
    <property type="evidence" value="ECO:0007669"/>
    <property type="project" value="UniProtKB-KW"/>
</dbReference>
<organism evidence="7 8">
    <name type="scientific">Hydrogenibacillus schlegelii</name>
    <name type="common">Bacillus schlegelii</name>
    <dbReference type="NCBI Taxonomy" id="1484"/>
    <lineage>
        <taxon>Bacteria</taxon>
        <taxon>Bacillati</taxon>
        <taxon>Bacillota</taxon>
        <taxon>Bacilli</taxon>
        <taxon>Bacillales</taxon>
        <taxon>Bacillales Family X. Incertae Sedis</taxon>
        <taxon>Hydrogenibacillus</taxon>
    </lineage>
</organism>
<dbReference type="Pfam" id="PF00271">
    <property type="entry name" value="Helicase_C"/>
    <property type="match status" value="1"/>
</dbReference>
<sequence length="582" mass="66475">MELTIRFHLGLVDRLMAAERDGAWDRWSDFELAFEARRLGRMDPPEVLMAPRSLPNMTFYPHQIATAETVIRKMRGRAILADEVGLGKTIEAGLILKEYMIRGLVKKALLLVPASLALQWQRELWQKFLIPAAIVKKAPMWEAHDVVIASLDLAKREPHRSILLRQAFDFLLVDEAHKLKNPRTANHRFVRELTKKFCLLLTATPVQNDIRELYTLVSLLLPGHLGTEDEFRRHFVAGRREVKNAPALRGVLREVMIRNRRKDADIALPDRHVVTVPVRLTKEERRFYDAVSQFIVREYARRGMPPQFALLTLKRELVSSRDAVYKSLIRLYERLPKDAPLAAELAELARLGREIRTHSKAKTLVELLGNLDGKAVVFTEFHGTLFFLQKTLAEAGIPAVLYRGGYGQNKKDWMRELFEKKARVLLATDAGGEGLNLQFAHHLINYDLPWNPLKLEQRIGRIHRIGQTRDVFIYHFITEGTIEEAILKLLYEKLALFENAVGTLENVLERLPKGFSVERHIAEIFLRARSEKDALLRLENVVAALKKLEAEEARRAALAEAALPEEAIDANAAPPDRASFAE</sequence>
<evidence type="ECO:0000259" key="5">
    <source>
        <dbReference type="PROSITE" id="PS51192"/>
    </source>
</evidence>
<dbReference type="SUPFAM" id="SSF52540">
    <property type="entry name" value="P-loop containing nucleoside triphosphate hydrolases"/>
    <property type="match status" value="2"/>
</dbReference>
<dbReference type="CDD" id="cd18011">
    <property type="entry name" value="DEXDc_RapA"/>
    <property type="match status" value="1"/>
</dbReference>
<dbReference type="RefSeq" id="WP_272999481.1">
    <property type="nucleotide sequence ID" value="NZ_PEBV01000002.1"/>
</dbReference>
<proteinExistence type="predicted"/>
<dbReference type="PROSITE" id="PS51194">
    <property type="entry name" value="HELICASE_CTER"/>
    <property type="match status" value="1"/>
</dbReference>
<dbReference type="InterPro" id="IPR014001">
    <property type="entry name" value="Helicase_ATP-bd"/>
</dbReference>
<evidence type="ECO:0000256" key="1">
    <source>
        <dbReference type="ARBA" id="ARBA00022741"/>
    </source>
</evidence>